<evidence type="ECO:0000313" key="12">
    <source>
        <dbReference type="EMBL" id="SCZ51736.1"/>
    </source>
</evidence>
<evidence type="ECO:0000256" key="6">
    <source>
        <dbReference type="ARBA" id="ARBA00023285"/>
    </source>
</evidence>
<dbReference type="PANTHER" id="PTHR22777">
    <property type="entry name" value="HEMOLYSIN-RELATED"/>
    <property type="match status" value="1"/>
</dbReference>
<dbReference type="SUPFAM" id="SSF56176">
    <property type="entry name" value="FAD-binding/transporter-associated domain-like"/>
    <property type="match status" value="1"/>
</dbReference>
<evidence type="ECO:0000256" key="4">
    <source>
        <dbReference type="ARBA" id="ARBA00022842"/>
    </source>
</evidence>
<dbReference type="OrthoDB" id="9797674at2"/>
<protein>
    <recommendedName>
        <fullName evidence="8">Magnesium and cobalt efflux protein CorC</fullName>
    </recommendedName>
</protein>
<keyword evidence="2" id="KW-0813">Transport</keyword>
<dbReference type="CDD" id="cd04590">
    <property type="entry name" value="CBS_pair_CorC_HlyC_assoc"/>
    <property type="match status" value="1"/>
</dbReference>
<dbReference type="Pfam" id="PF03471">
    <property type="entry name" value="CorC_HlyC"/>
    <property type="match status" value="1"/>
</dbReference>
<comment type="similarity">
    <text evidence="1">Belongs to the UPF0053 family.</text>
</comment>
<evidence type="ECO:0000256" key="2">
    <source>
        <dbReference type="ARBA" id="ARBA00022448"/>
    </source>
</evidence>
<reference evidence="12 13" key="1">
    <citation type="submission" date="2016-10" db="EMBL/GenBank/DDBJ databases">
        <authorList>
            <person name="de Groot N.N."/>
        </authorList>
    </citation>
    <scope>NUCLEOTIDE SEQUENCE [LARGE SCALE GENOMIC DNA]</scope>
    <source>
        <strain evidence="12 13">HLD2</strain>
    </source>
</reference>
<dbReference type="Pfam" id="PF21917">
    <property type="entry name" value="NMB0537_N"/>
    <property type="match status" value="1"/>
</dbReference>
<keyword evidence="6" id="KW-0170">Cobalt</keyword>
<evidence type="ECO:0000256" key="9">
    <source>
        <dbReference type="PROSITE-ProRule" id="PRU00703"/>
    </source>
</evidence>
<feature type="domain" description="CBS" evidence="11">
    <location>
        <begin position="73"/>
        <end position="133"/>
    </location>
</feature>
<dbReference type="Proteomes" id="UP000199648">
    <property type="component" value="Unassembled WGS sequence"/>
</dbReference>
<dbReference type="InterPro" id="IPR046342">
    <property type="entry name" value="CBS_dom_sf"/>
</dbReference>
<proteinExistence type="inferred from homology"/>
<dbReference type="SMART" id="SM00116">
    <property type="entry name" value="CBS"/>
    <property type="match status" value="2"/>
</dbReference>
<evidence type="ECO:0000313" key="13">
    <source>
        <dbReference type="Proteomes" id="UP000199648"/>
    </source>
</evidence>
<dbReference type="GO" id="GO:0050660">
    <property type="term" value="F:flavin adenine dinucleotide binding"/>
    <property type="evidence" value="ECO:0007669"/>
    <property type="project" value="InterPro"/>
</dbReference>
<dbReference type="Pfam" id="PF00571">
    <property type="entry name" value="CBS"/>
    <property type="match status" value="2"/>
</dbReference>
<dbReference type="PANTHER" id="PTHR22777:SF27">
    <property type="entry name" value="MAGNESIUM AND COBALT EFFLUX PROTEIN CORC"/>
    <property type="match status" value="1"/>
</dbReference>
<evidence type="ECO:0000256" key="5">
    <source>
        <dbReference type="ARBA" id="ARBA00023122"/>
    </source>
</evidence>
<keyword evidence="13" id="KW-1185">Reference proteome</keyword>
<dbReference type="RefSeq" id="WP_092992436.1">
    <property type="nucleotide sequence ID" value="NZ_FMWD01000002.1"/>
</dbReference>
<evidence type="ECO:0000256" key="8">
    <source>
        <dbReference type="ARBA" id="ARBA00040729"/>
    </source>
</evidence>
<evidence type="ECO:0000256" key="3">
    <source>
        <dbReference type="ARBA" id="ARBA00022737"/>
    </source>
</evidence>
<keyword evidence="5 9" id="KW-0129">CBS domain</keyword>
<dbReference type="PROSITE" id="PS51371">
    <property type="entry name" value="CBS"/>
    <property type="match status" value="2"/>
</dbReference>
<dbReference type="InterPro" id="IPR044751">
    <property type="entry name" value="Ion_transp-like_CBS"/>
</dbReference>
<evidence type="ECO:0000256" key="7">
    <source>
        <dbReference type="ARBA" id="ARBA00037273"/>
    </source>
</evidence>
<sequence length="301" mass="33753">MNDDRPSSAAGDERPQKSWLERLGQVLQPEPKDRDELLQSLREAQQRDLIDADAYAMIEGVLEVSEMQVRDIMIPRSHMNVVERDASLQEILPIIIKGAHSRFPVIGDNRDEVVGILLAKDLLPFVANGGGGFNIREVLRPALFVPESKRLNVLLKEFRSSRNHLAVVVDEYGGVAGLVTIEDVLEQIVGEIEDEHDVEEEDTDILQVADGRYMVRALTAIDDFNEFFRTDFSDEEFDTIGGLVLKGFGHMPKRGEQVEMGQYRFTVLRADSRRIYLLEVAPLPQGRKTDAGDSGEPLSAI</sequence>
<comment type="function">
    <text evidence="7">Plays a role in the transport of magnesium and cobalt ions.</text>
</comment>
<dbReference type="Gene3D" id="3.30.465.10">
    <property type="match status" value="1"/>
</dbReference>
<organism evidence="12 13">
    <name type="scientific">Thiohalomonas denitrificans</name>
    <dbReference type="NCBI Taxonomy" id="415747"/>
    <lineage>
        <taxon>Bacteria</taxon>
        <taxon>Pseudomonadati</taxon>
        <taxon>Pseudomonadota</taxon>
        <taxon>Gammaproteobacteria</taxon>
        <taxon>Thiohalomonadales</taxon>
        <taxon>Thiohalomonadaceae</taxon>
        <taxon>Thiohalomonas</taxon>
    </lineage>
</organism>
<dbReference type="InterPro" id="IPR016169">
    <property type="entry name" value="FAD-bd_PCMH_sub2"/>
</dbReference>
<keyword evidence="3" id="KW-0677">Repeat</keyword>
<dbReference type="GO" id="GO:0005886">
    <property type="term" value="C:plasma membrane"/>
    <property type="evidence" value="ECO:0007669"/>
    <property type="project" value="TreeGrafter"/>
</dbReference>
<dbReference type="InterPro" id="IPR000644">
    <property type="entry name" value="CBS_dom"/>
</dbReference>
<dbReference type="AlphaFoldDB" id="A0A1G5PQW4"/>
<dbReference type="SUPFAM" id="SSF54631">
    <property type="entry name" value="CBS-domain pair"/>
    <property type="match status" value="1"/>
</dbReference>
<dbReference type="InterPro" id="IPR005170">
    <property type="entry name" value="Transptr-assoc_dom"/>
</dbReference>
<keyword evidence="4" id="KW-0460">Magnesium</keyword>
<dbReference type="InterPro" id="IPR054115">
    <property type="entry name" value="CorC_N"/>
</dbReference>
<evidence type="ECO:0000256" key="10">
    <source>
        <dbReference type="SAM" id="MobiDB-lite"/>
    </source>
</evidence>
<evidence type="ECO:0000256" key="1">
    <source>
        <dbReference type="ARBA" id="ARBA00006337"/>
    </source>
</evidence>
<dbReference type="EMBL" id="FMWD01000002">
    <property type="protein sequence ID" value="SCZ51736.1"/>
    <property type="molecule type" value="Genomic_DNA"/>
</dbReference>
<dbReference type="STRING" id="415747.SAMN03097708_00573"/>
<dbReference type="Gene3D" id="3.10.580.10">
    <property type="entry name" value="CBS-domain"/>
    <property type="match status" value="1"/>
</dbReference>
<feature type="domain" description="CBS" evidence="11">
    <location>
        <begin position="138"/>
        <end position="195"/>
    </location>
</feature>
<gene>
    <name evidence="12" type="ORF">SAMN03097708_00573</name>
</gene>
<name>A0A1G5PQW4_9GAMM</name>
<dbReference type="SMART" id="SM01091">
    <property type="entry name" value="CorC_HlyC"/>
    <property type="match status" value="1"/>
</dbReference>
<evidence type="ECO:0000259" key="11">
    <source>
        <dbReference type="PROSITE" id="PS51371"/>
    </source>
</evidence>
<feature type="region of interest" description="Disordered" evidence="10">
    <location>
        <begin position="1"/>
        <end position="25"/>
    </location>
</feature>
<accession>A0A1G5PQW4</accession>
<feature type="compositionally biased region" description="Basic and acidic residues" evidence="10">
    <location>
        <begin position="1"/>
        <end position="20"/>
    </location>
</feature>
<dbReference type="FunFam" id="3.10.580.10:FF:000002">
    <property type="entry name" value="Magnesium/cobalt efflux protein CorC"/>
    <property type="match status" value="1"/>
</dbReference>
<dbReference type="InterPro" id="IPR036318">
    <property type="entry name" value="FAD-bd_PCMH-like_sf"/>
</dbReference>